<dbReference type="SUPFAM" id="SSF81660">
    <property type="entry name" value="Metal cation-transporting ATPase, ATP-binding domain N"/>
    <property type="match status" value="1"/>
</dbReference>
<sequence length="905" mass="98863">MSEPLKKRQVWHTQSVEDVFRLLETDEHGLSSDEVLVRIKKYGENKLPETKPDSLAKVFLRQFQSPLIYVLIAAGGAVLILGEAIDAGVIFAVLIINAVIGSVQEGRAQNTLASLQKFVETKATVLRDGREVIIPDNEIVPGDILIVQEGERVPADARIISVRNLRVDEATLTGESTPTRKSSETPTWEGLDVADRRNMLFKGTNISVGSGRAIVVGTGINTEIGVIAKEISAISTDVPLKIEIDHLARLIIYVTAVVALLLFVIGVISGRAPTEMFLTVVALSVSVIPEGLPIVLTIVLATGVWRMGKQNALVKRMQAVEALGQINILAVDKTGTLTKNEMVVQKIYTNSRFFDISGVGYESHGDVILDGVRIEVANHQDLLAVGKISSLCANAHVFFNEEDKRWNISGDPTEAAMLVLSQKLGFHKDILENESPVIAELPFDYNLKYHAVLNKTGDTSTLSLSGAPEIVLDFCDTVWRDGNSIRLDAEMRQQIESVMIGMSKEGLRVIALATLIGVNELPSAGNPPCATFVGFLGMHDALRIEAASTILHAARAGVRTVMITGDHRITAHSIAVDAGIFHEGDKILTGREMDLLSDIELADVIATVSVFARVTPEHKLRIIRAFKANGNTIAMTGDGVNDAPSLTAADLGVSMGVIGTEVAKSASDIVLLDDNMNSIISAIEEGRSIYKTIKRVILYLFSTGAGEVLTIAGAIVMGYMVPILPAQIIWLNFVTDGFLDVSLAMEPKDKELLLEKRSRDSRRLVDRLMTARIIIMASVMAIGTVYLFGNYAFGDPMKAWTISLTLLAVFQWMNALNCRSHKLSIFQMNPFSNIYLLGALTIVILLQIFALYTSFGQKILHTTPLSIPEWGAIFVIASSIIVAEEIRKFFYRMYIDVTRHKEIPQ</sequence>
<dbReference type="Pfam" id="PF00122">
    <property type="entry name" value="E1-E2_ATPase"/>
    <property type="match status" value="1"/>
</dbReference>
<comment type="similarity">
    <text evidence="2">Belongs to the cation transport ATPase (P-type) (TC 3.A.3) family. Type IIA subfamily.</text>
</comment>
<dbReference type="InterPro" id="IPR050510">
    <property type="entry name" value="Cation_transp_ATPase_P-type"/>
</dbReference>
<dbReference type="PANTHER" id="PTHR43294">
    <property type="entry name" value="SODIUM/POTASSIUM-TRANSPORTING ATPASE SUBUNIT ALPHA"/>
    <property type="match status" value="1"/>
</dbReference>
<dbReference type="PRINTS" id="PR00120">
    <property type="entry name" value="HATPASE"/>
</dbReference>
<keyword evidence="9" id="KW-1278">Translocase</keyword>
<dbReference type="GO" id="GO:0005886">
    <property type="term" value="C:plasma membrane"/>
    <property type="evidence" value="ECO:0007669"/>
    <property type="project" value="UniProtKB-SubCell"/>
</dbReference>
<dbReference type="NCBIfam" id="TIGR01494">
    <property type="entry name" value="ATPase_P-type"/>
    <property type="match status" value="2"/>
</dbReference>
<dbReference type="InterPro" id="IPR036412">
    <property type="entry name" value="HAD-like_sf"/>
</dbReference>
<keyword evidence="11 12" id="KW-0472">Membrane</keyword>
<keyword evidence="10 12" id="KW-1133">Transmembrane helix</keyword>
<dbReference type="Proteomes" id="UP000034704">
    <property type="component" value="Unassembled WGS sequence"/>
</dbReference>
<feature type="transmembrane region" description="Helical" evidence="12">
    <location>
        <begin position="834"/>
        <end position="855"/>
    </location>
</feature>
<evidence type="ECO:0000313" key="15">
    <source>
        <dbReference type="Proteomes" id="UP000034704"/>
    </source>
</evidence>
<dbReference type="InterPro" id="IPR023298">
    <property type="entry name" value="ATPase_P-typ_TM_dom_sf"/>
</dbReference>
<dbReference type="InterPro" id="IPR023299">
    <property type="entry name" value="ATPase_P-typ_cyto_dom_N"/>
</dbReference>
<dbReference type="SFLD" id="SFLDF00027">
    <property type="entry name" value="p-type_atpase"/>
    <property type="match status" value="1"/>
</dbReference>
<evidence type="ECO:0000256" key="2">
    <source>
        <dbReference type="ARBA" id="ARBA00005675"/>
    </source>
</evidence>
<dbReference type="InterPro" id="IPR008250">
    <property type="entry name" value="ATPase_P-typ_transduc_dom_A_sf"/>
</dbReference>
<evidence type="ECO:0000256" key="10">
    <source>
        <dbReference type="ARBA" id="ARBA00022989"/>
    </source>
</evidence>
<dbReference type="PRINTS" id="PR00119">
    <property type="entry name" value="CATATPASE"/>
</dbReference>
<dbReference type="Pfam" id="PF00690">
    <property type="entry name" value="Cation_ATPase_N"/>
    <property type="match status" value="1"/>
</dbReference>
<proteinExistence type="inferred from homology"/>
<accession>A0A0G0ZHB6</accession>
<evidence type="ECO:0000256" key="8">
    <source>
        <dbReference type="ARBA" id="ARBA00022842"/>
    </source>
</evidence>
<dbReference type="STRING" id="1618756.UV12_C0003G0038"/>
<evidence type="ECO:0000313" key="14">
    <source>
        <dbReference type="EMBL" id="KKS48079.1"/>
    </source>
</evidence>
<comment type="subcellular location">
    <subcellularLocation>
        <location evidence="1">Cell membrane</location>
        <topology evidence="1">Multi-pass membrane protein</topology>
    </subcellularLocation>
</comment>
<keyword evidence="3" id="KW-1003">Cell membrane</keyword>
<dbReference type="EMBL" id="LCDG01000003">
    <property type="protein sequence ID" value="KKS48079.1"/>
    <property type="molecule type" value="Genomic_DNA"/>
</dbReference>
<organism evidence="14 15">
    <name type="scientific">Candidatus Nomurabacteria bacterium GW2011_GWC2_42_20</name>
    <dbReference type="NCBI Taxonomy" id="1618756"/>
    <lineage>
        <taxon>Bacteria</taxon>
        <taxon>Candidatus Nomuraibacteriota</taxon>
    </lineage>
</organism>
<dbReference type="SFLD" id="SFLDS00003">
    <property type="entry name" value="Haloacid_Dehalogenase"/>
    <property type="match status" value="1"/>
</dbReference>
<dbReference type="Gene3D" id="3.40.50.1000">
    <property type="entry name" value="HAD superfamily/HAD-like"/>
    <property type="match status" value="1"/>
</dbReference>
<feature type="transmembrane region" description="Helical" evidence="12">
    <location>
        <begin position="67"/>
        <end position="100"/>
    </location>
</feature>
<evidence type="ECO:0000259" key="13">
    <source>
        <dbReference type="SMART" id="SM00831"/>
    </source>
</evidence>
<evidence type="ECO:0000256" key="3">
    <source>
        <dbReference type="ARBA" id="ARBA00022475"/>
    </source>
</evidence>
<feature type="domain" description="Cation-transporting P-type ATPase N-terminal" evidence="13">
    <location>
        <begin position="10"/>
        <end position="83"/>
    </location>
</feature>
<dbReference type="InterPro" id="IPR018303">
    <property type="entry name" value="ATPase_P-typ_P_site"/>
</dbReference>
<dbReference type="InterPro" id="IPR023214">
    <property type="entry name" value="HAD_sf"/>
</dbReference>
<dbReference type="Gene3D" id="1.20.1110.10">
    <property type="entry name" value="Calcium-transporting ATPase, transmembrane domain"/>
    <property type="match status" value="1"/>
</dbReference>
<dbReference type="InterPro" id="IPR004014">
    <property type="entry name" value="ATPase_P-typ_cation-transptr_N"/>
</dbReference>
<reference evidence="14 15" key="1">
    <citation type="journal article" date="2015" name="Nature">
        <title>rRNA introns, odd ribosomes, and small enigmatic genomes across a large radiation of phyla.</title>
        <authorList>
            <person name="Brown C.T."/>
            <person name="Hug L.A."/>
            <person name="Thomas B.C."/>
            <person name="Sharon I."/>
            <person name="Castelle C.J."/>
            <person name="Singh A."/>
            <person name="Wilkins M.J."/>
            <person name="Williams K.H."/>
            <person name="Banfield J.F."/>
        </authorList>
    </citation>
    <scope>NUCLEOTIDE SEQUENCE [LARGE SCALE GENOMIC DNA]</scope>
</reference>
<dbReference type="Pfam" id="PF13246">
    <property type="entry name" value="Cation_ATPase"/>
    <property type="match status" value="1"/>
</dbReference>
<evidence type="ECO:0000256" key="4">
    <source>
        <dbReference type="ARBA" id="ARBA00022553"/>
    </source>
</evidence>
<dbReference type="FunFam" id="2.70.150.10:FF:000160">
    <property type="entry name" value="Sarcoplasmic/endoplasmic reticulum calcium ATPase 1"/>
    <property type="match status" value="1"/>
</dbReference>
<name>A0A0G0ZHB6_9BACT</name>
<dbReference type="SUPFAM" id="SSF56784">
    <property type="entry name" value="HAD-like"/>
    <property type="match status" value="1"/>
</dbReference>
<keyword evidence="8" id="KW-0460">Magnesium</keyword>
<protein>
    <submittedName>
        <fullName evidence="14">Cation-transporting P-type ATPase</fullName>
    </submittedName>
</protein>
<dbReference type="InterPro" id="IPR059000">
    <property type="entry name" value="ATPase_P-type_domA"/>
</dbReference>
<feature type="transmembrane region" description="Helical" evidence="12">
    <location>
        <begin position="867"/>
        <end position="883"/>
    </location>
</feature>
<evidence type="ECO:0000256" key="7">
    <source>
        <dbReference type="ARBA" id="ARBA00022840"/>
    </source>
</evidence>
<dbReference type="SUPFAM" id="SSF81665">
    <property type="entry name" value="Calcium ATPase, transmembrane domain M"/>
    <property type="match status" value="1"/>
</dbReference>
<evidence type="ECO:0000256" key="1">
    <source>
        <dbReference type="ARBA" id="ARBA00004651"/>
    </source>
</evidence>
<dbReference type="SUPFAM" id="SSF81653">
    <property type="entry name" value="Calcium ATPase, transduction domain A"/>
    <property type="match status" value="1"/>
</dbReference>
<feature type="transmembrane region" description="Helical" evidence="12">
    <location>
        <begin position="768"/>
        <end position="791"/>
    </location>
</feature>
<feature type="transmembrane region" description="Helical" evidence="12">
    <location>
        <begin position="250"/>
        <end position="270"/>
    </location>
</feature>
<keyword evidence="6" id="KW-0547">Nucleotide-binding</keyword>
<dbReference type="SMART" id="SM00831">
    <property type="entry name" value="Cation_ATPase_N"/>
    <property type="match status" value="1"/>
</dbReference>
<evidence type="ECO:0000256" key="11">
    <source>
        <dbReference type="ARBA" id="ARBA00023136"/>
    </source>
</evidence>
<comment type="caution">
    <text evidence="14">The sequence shown here is derived from an EMBL/GenBank/DDBJ whole genome shotgun (WGS) entry which is preliminary data.</text>
</comment>
<dbReference type="Gene3D" id="2.70.150.10">
    <property type="entry name" value="Calcium-transporting ATPase, cytoplasmic transduction domain A"/>
    <property type="match status" value="1"/>
</dbReference>
<evidence type="ECO:0000256" key="9">
    <source>
        <dbReference type="ARBA" id="ARBA00022967"/>
    </source>
</evidence>
<dbReference type="AlphaFoldDB" id="A0A0G0ZHB6"/>
<evidence type="ECO:0000256" key="5">
    <source>
        <dbReference type="ARBA" id="ARBA00022692"/>
    </source>
</evidence>
<dbReference type="PROSITE" id="PS00154">
    <property type="entry name" value="ATPASE_E1_E2"/>
    <property type="match status" value="1"/>
</dbReference>
<dbReference type="Pfam" id="PF00689">
    <property type="entry name" value="Cation_ATPase_C"/>
    <property type="match status" value="1"/>
</dbReference>
<dbReference type="GO" id="GO:0005524">
    <property type="term" value="F:ATP binding"/>
    <property type="evidence" value="ECO:0007669"/>
    <property type="project" value="UniProtKB-KW"/>
</dbReference>
<evidence type="ECO:0000256" key="12">
    <source>
        <dbReference type="SAM" id="Phobius"/>
    </source>
</evidence>
<keyword evidence="7" id="KW-0067">ATP-binding</keyword>
<keyword evidence="5 12" id="KW-0812">Transmembrane</keyword>
<feature type="transmembrane region" description="Helical" evidence="12">
    <location>
        <begin position="797"/>
        <end position="813"/>
    </location>
</feature>
<dbReference type="InterPro" id="IPR044492">
    <property type="entry name" value="P_typ_ATPase_HD_dom"/>
</dbReference>
<feature type="transmembrane region" description="Helical" evidence="12">
    <location>
        <begin position="727"/>
        <end position="747"/>
    </location>
</feature>
<feature type="transmembrane region" description="Helical" evidence="12">
    <location>
        <begin position="276"/>
        <end position="305"/>
    </location>
</feature>
<keyword evidence="4" id="KW-0597">Phosphoprotein</keyword>
<dbReference type="InterPro" id="IPR006068">
    <property type="entry name" value="ATPase_P-typ_cation-transptr_C"/>
</dbReference>
<gene>
    <name evidence="14" type="ORF">UV12_C0003G0038</name>
</gene>
<dbReference type="PANTHER" id="PTHR43294:SF21">
    <property type="entry name" value="CATION TRANSPORTING ATPASE"/>
    <property type="match status" value="1"/>
</dbReference>
<dbReference type="GO" id="GO:0016887">
    <property type="term" value="F:ATP hydrolysis activity"/>
    <property type="evidence" value="ECO:0007669"/>
    <property type="project" value="InterPro"/>
</dbReference>
<dbReference type="InterPro" id="IPR001757">
    <property type="entry name" value="P_typ_ATPase"/>
</dbReference>
<dbReference type="SFLD" id="SFLDG00002">
    <property type="entry name" value="C1.7:_P-type_atpase_like"/>
    <property type="match status" value="1"/>
</dbReference>
<feature type="transmembrane region" description="Helical" evidence="12">
    <location>
        <begin position="696"/>
        <end position="721"/>
    </location>
</feature>
<evidence type="ECO:0000256" key="6">
    <source>
        <dbReference type="ARBA" id="ARBA00022741"/>
    </source>
</evidence>
<dbReference type="Gene3D" id="3.40.1110.10">
    <property type="entry name" value="Calcium-transporting ATPase, cytoplasmic domain N"/>
    <property type="match status" value="1"/>
</dbReference>